<feature type="transmembrane region" description="Helical" evidence="6">
    <location>
        <begin position="301"/>
        <end position="322"/>
    </location>
</feature>
<keyword evidence="2 6" id="KW-0812">Transmembrane</keyword>
<dbReference type="PANTHER" id="PTHR23501">
    <property type="entry name" value="MAJOR FACILITATOR SUPERFAMILY"/>
    <property type="match status" value="1"/>
</dbReference>
<keyword evidence="9" id="KW-1185">Reference proteome</keyword>
<feature type="transmembrane region" description="Helical" evidence="6">
    <location>
        <begin position="512"/>
        <end position="531"/>
    </location>
</feature>
<feature type="transmembrane region" description="Helical" evidence="6">
    <location>
        <begin position="392"/>
        <end position="415"/>
    </location>
</feature>
<feature type="transmembrane region" description="Helical" evidence="6">
    <location>
        <begin position="106"/>
        <end position="125"/>
    </location>
</feature>
<comment type="caution">
    <text evidence="8">The sequence shown here is derived from an EMBL/GenBank/DDBJ whole genome shotgun (WGS) entry which is preliminary data.</text>
</comment>
<feature type="region of interest" description="Disordered" evidence="5">
    <location>
        <begin position="1"/>
        <end position="29"/>
    </location>
</feature>
<dbReference type="EMBL" id="JAULSU010000001">
    <property type="protein sequence ID" value="KAK0633848.1"/>
    <property type="molecule type" value="Genomic_DNA"/>
</dbReference>
<dbReference type="Pfam" id="PF07690">
    <property type="entry name" value="MFS_1"/>
    <property type="match status" value="1"/>
</dbReference>
<feature type="transmembrane region" description="Helical" evidence="6">
    <location>
        <begin position="164"/>
        <end position="188"/>
    </location>
</feature>
<evidence type="ECO:0000256" key="5">
    <source>
        <dbReference type="SAM" id="MobiDB-lite"/>
    </source>
</evidence>
<dbReference type="AlphaFoldDB" id="A0AA40CDX5"/>
<organism evidence="8 9">
    <name type="scientific">Immersiella caudata</name>
    <dbReference type="NCBI Taxonomy" id="314043"/>
    <lineage>
        <taxon>Eukaryota</taxon>
        <taxon>Fungi</taxon>
        <taxon>Dikarya</taxon>
        <taxon>Ascomycota</taxon>
        <taxon>Pezizomycotina</taxon>
        <taxon>Sordariomycetes</taxon>
        <taxon>Sordariomycetidae</taxon>
        <taxon>Sordariales</taxon>
        <taxon>Lasiosphaeriaceae</taxon>
        <taxon>Immersiella</taxon>
    </lineage>
</organism>
<feature type="transmembrane region" description="Helical" evidence="6">
    <location>
        <begin position="194"/>
        <end position="214"/>
    </location>
</feature>
<dbReference type="InterPro" id="IPR011701">
    <property type="entry name" value="MFS"/>
</dbReference>
<accession>A0AA40CDX5</accession>
<proteinExistence type="predicted"/>
<keyword evidence="4 6" id="KW-0472">Membrane</keyword>
<feature type="transmembrane region" description="Helical" evidence="6">
    <location>
        <begin position="235"/>
        <end position="258"/>
    </location>
</feature>
<gene>
    <name evidence="8" type="ORF">B0T14DRAFT_542783</name>
</gene>
<reference evidence="8" key="1">
    <citation type="submission" date="2023-06" db="EMBL/GenBank/DDBJ databases">
        <title>Genome-scale phylogeny and comparative genomics of the fungal order Sordariales.</title>
        <authorList>
            <consortium name="Lawrence Berkeley National Laboratory"/>
            <person name="Hensen N."/>
            <person name="Bonometti L."/>
            <person name="Westerberg I."/>
            <person name="Brannstrom I.O."/>
            <person name="Guillou S."/>
            <person name="Cros-Aarteil S."/>
            <person name="Calhoun S."/>
            <person name="Haridas S."/>
            <person name="Kuo A."/>
            <person name="Mondo S."/>
            <person name="Pangilinan J."/>
            <person name="Riley R."/>
            <person name="Labutti K."/>
            <person name="Andreopoulos B."/>
            <person name="Lipzen A."/>
            <person name="Chen C."/>
            <person name="Yanf M."/>
            <person name="Daum C."/>
            <person name="Ng V."/>
            <person name="Clum A."/>
            <person name="Steindorff A."/>
            <person name="Ohm R."/>
            <person name="Martin F."/>
            <person name="Silar P."/>
            <person name="Natvig D."/>
            <person name="Lalanne C."/>
            <person name="Gautier V."/>
            <person name="Ament-Velasquez S.L."/>
            <person name="Kruys A."/>
            <person name="Hutchinson M.I."/>
            <person name="Powell A.J."/>
            <person name="Barry K."/>
            <person name="Miller A.N."/>
            <person name="Grigoriev I.V."/>
            <person name="Debuchy R."/>
            <person name="Gladieux P."/>
            <person name="Thoren M.H."/>
            <person name="Johannesson H."/>
        </authorList>
    </citation>
    <scope>NUCLEOTIDE SEQUENCE</scope>
    <source>
        <strain evidence="8">CBS 606.72</strain>
    </source>
</reference>
<sequence length="549" mass="58965">MDATTQPLPDEKYPSSGRASSPPADTTAKKTKKPLSFHLSFLALIIMVFIVSLDATILAVALPQISSDLSSSTLASFYASISFLLAVVVTQPLYTSTSDVLGRKPPLHAAFFLFVAGSIVFALAGNMSVLIAGRILQGLGAGGIDVLGEIIVADMTTLKERPMYLGWLAVPMSVGSILGPSVGGLLSMRASWRWIGWVNLPVCAVGWGLIWGFLRLKGREEGLRERLGRLDWVGMGLFGVGATALVVPLSWAGAMYSWRDGRTVGTLVGGVVVLVMFVVYEGSGRVKEPVLPLRLFRSRTAVVSFWGSFVHGMVVYSLLLYLPLFFQAVLLESALQSAVSLLPLSIITVVMSVLSAVSVEFFRQYRWNIWVGWVVLSIGLGLLALLERNASMAVRISAQVIAGIGVGVLYTILVLPVQASAPSVDDTGLAVGVFVSFRLFGAVIGLAIGSSVFSSVWESSAANLSVLPGMESLQAFKSGHDAMQLIPVLGTLGLPQDVLSLILSLYETSMRVIWYVLVGFSVFGLLTSLLTREITLDQEEMGRQRFEHV</sequence>
<feature type="transmembrane region" description="Helical" evidence="6">
    <location>
        <begin position="334"/>
        <end position="357"/>
    </location>
</feature>
<dbReference type="InterPro" id="IPR036259">
    <property type="entry name" value="MFS_trans_sf"/>
</dbReference>
<dbReference type="Gene3D" id="1.20.1250.20">
    <property type="entry name" value="MFS general substrate transporter like domains"/>
    <property type="match status" value="2"/>
</dbReference>
<dbReference type="PANTHER" id="PTHR23501:SF156">
    <property type="entry name" value="TRANSPORTER, PUTATIVE-RELATED"/>
    <property type="match status" value="1"/>
</dbReference>
<feature type="transmembrane region" description="Helical" evidence="6">
    <location>
        <begin position="264"/>
        <end position="280"/>
    </location>
</feature>
<dbReference type="GO" id="GO:0005886">
    <property type="term" value="C:plasma membrane"/>
    <property type="evidence" value="ECO:0007669"/>
    <property type="project" value="TreeGrafter"/>
</dbReference>
<feature type="transmembrane region" description="Helical" evidence="6">
    <location>
        <begin position="427"/>
        <end position="448"/>
    </location>
</feature>
<feature type="transmembrane region" description="Helical" evidence="6">
    <location>
        <begin position="74"/>
        <end position="94"/>
    </location>
</feature>
<protein>
    <submittedName>
        <fullName evidence="8">Major facilitator superfamily domain-containing protein</fullName>
    </submittedName>
</protein>
<evidence type="ECO:0000256" key="3">
    <source>
        <dbReference type="ARBA" id="ARBA00022989"/>
    </source>
</evidence>
<evidence type="ECO:0000259" key="7">
    <source>
        <dbReference type="PROSITE" id="PS50850"/>
    </source>
</evidence>
<dbReference type="SUPFAM" id="SSF103473">
    <property type="entry name" value="MFS general substrate transporter"/>
    <property type="match status" value="1"/>
</dbReference>
<evidence type="ECO:0000313" key="8">
    <source>
        <dbReference type="EMBL" id="KAK0633848.1"/>
    </source>
</evidence>
<feature type="transmembrane region" description="Helical" evidence="6">
    <location>
        <begin position="39"/>
        <end position="62"/>
    </location>
</feature>
<feature type="transmembrane region" description="Helical" evidence="6">
    <location>
        <begin position="369"/>
        <end position="386"/>
    </location>
</feature>
<keyword evidence="3 6" id="KW-1133">Transmembrane helix</keyword>
<evidence type="ECO:0000256" key="1">
    <source>
        <dbReference type="ARBA" id="ARBA00004141"/>
    </source>
</evidence>
<feature type="domain" description="Major facilitator superfamily (MFS) profile" evidence="7">
    <location>
        <begin position="40"/>
        <end position="536"/>
    </location>
</feature>
<dbReference type="PROSITE" id="PS50850">
    <property type="entry name" value="MFS"/>
    <property type="match status" value="1"/>
</dbReference>
<dbReference type="Proteomes" id="UP001175000">
    <property type="component" value="Unassembled WGS sequence"/>
</dbReference>
<dbReference type="InterPro" id="IPR020846">
    <property type="entry name" value="MFS_dom"/>
</dbReference>
<evidence type="ECO:0000256" key="2">
    <source>
        <dbReference type="ARBA" id="ARBA00022692"/>
    </source>
</evidence>
<comment type="subcellular location">
    <subcellularLocation>
        <location evidence="1">Membrane</location>
        <topology evidence="1">Multi-pass membrane protein</topology>
    </subcellularLocation>
</comment>
<evidence type="ECO:0000256" key="6">
    <source>
        <dbReference type="SAM" id="Phobius"/>
    </source>
</evidence>
<dbReference type="PRINTS" id="PR01036">
    <property type="entry name" value="TCRTETB"/>
</dbReference>
<dbReference type="GO" id="GO:0022857">
    <property type="term" value="F:transmembrane transporter activity"/>
    <property type="evidence" value="ECO:0007669"/>
    <property type="project" value="InterPro"/>
</dbReference>
<name>A0AA40CDX5_9PEZI</name>
<evidence type="ECO:0000256" key="4">
    <source>
        <dbReference type="ARBA" id="ARBA00023136"/>
    </source>
</evidence>
<evidence type="ECO:0000313" key="9">
    <source>
        <dbReference type="Proteomes" id="UP001175000"/>
    </source>
</evidence>